<dbReference type="Proteomes" id="UP001617351">
    <property type="component" value="Unassembled WGS sequence"/>
</dbReference>
<dbReference type="EMBL" id="JBIUYY010000007">
    <property type="protein sequence ID" value="MFJ2822931.1"/>
    <property type="molecule type" value="Genomic_DNA"/>
</dbReference>
<evidence type="ECO:0008006" key="4">
    <source>
        <dbReference type="Google" id="ProtNLM"/>
    </source>
</evidence>
<reference evidence="2 3" key="1">
    <citation type="submission" date="2024-10" db="EMBL/GenBank/DDBJ databases">
        <title>The Natural Products Discovery Center: Release of the First 8490 Sequenced Strains for Exploring Actinobacteria Biosynthetic Diversity.</title>
        <authorList>
            <person name="Kalkreuter E."/>
            <person name="Kautsar S.A."/>
            <person name="Yang D."/>
            <person name="Bader C.D."/>
            <person name="Teijaro C.N."/>
            <person name="Fluegel L."/>
            <person name="Davis C.M."/>
            <person name="Simpson J.R."/>
            <person name="Lauterbach L."/>
            <person name="Steele A.D."/>
            <person name="Gui C."/>
            <person name="Meng S."/>
            <person name="Li G."/>
            <person name="Viehrig K."/>
            <person name="Ye F."/>
            <person name="Su P."/>
            <person name="Kiefer A.F."/>
            <person name="Nichols A."/>
            <person name="Cepeda A.J."/>
            <person name="Yan W."/>
            <person name="Fan B."/>
            <person name="Jiang Y."/>
            <person name="Adhikari A."/>
            <person name="Zheng C.-J."/>
            <person name="Schuster L."/>
            <person name="Cowan T.M."/>
            <person name="Smanski M.J."/>
            <person name="Chevrette M.G."/>
            <person name="De Carvalho L.P.S."/>
            <person name="Shen B."/>
        </authorList>
    </citation>
    <scope>NUCLEOTIDE SEQUENCE [LARGE SCALE GENOMIC DNA]</scope>
    <source>
        <strain evidence="2 3">NPDC087220</strain>
    </source>
</reference>
<comment type="caution">
    <text evidence="2">The sequence shown here is derived from an EMBL/GenBank/DDBJ whole genome shotgun (WGS) entry which is preliminary data.</text>
</comment>
<evidence type="ECO:0000313" key="2">
    <source>
        <dbReference type="EMBL" id="MFJ2822931.1"/>
    </source>
</evidence>
<evidence type="ECO:0000256" key="1">
    <source>
        <dbReference type="SAM" id="MobiDB-lite"/>
    </source>
</evidence>
<name>A0ABW8EI75_STRT5</name>
<feature type="region of interest" description="Disordered" evidence="1">
    <location>
        <begin position="58"/>
        <end position="79"/>
    </location>
</feature>
<protein>
    <recommendedName>
        <fullName evidence="4">Class F sortase</fullName>
    </recommendedName>
</protein>
<evidence type="ECO:0000313" key="3">
    <source>
        <dbReference type="Proteomes" id="UP001617351"/>
    </source>
</evidence>
<dbReference type="RefSeq" id="WP_402381949.1">
    <property type="nucleotide sequence ID" value="NZ_JBIUYY010000007.1"/>
</dbReference>
<sequence>MARAKWVVGMLTAALLGTGIGLLRSTDGARPAPTSADALPSRALGLSGHRRLVEQLEHAGQRTSGKGSRPSRASALTPLPPSLPLRLLVPALGADLPFRAAEAGPPGADGLPSAGRPGQDGQAEEAYWEAGTPAPGAAGVSVVSAPDLRLAELRRGMTVKVVRGDGRTAVFTVDAVSPAGVVRRGQRPGRAQLRLVSGETTVLARLTGHRRAG</sequence>
<gene>
    <name evidence="2" type="ORF">ACIO7M_17710</name>
</gene>
<proteinExistence type="predicted"/>
<keyword evidence="3" id="KW-1185">Reference proteome</keyword>
<feature type="region of interest" description="Disordered" evidence="1">
    <location>
        <begin position="100"/>
        <end position="124"/>
    </location>
</feature>
<organism evidence="2 3">
    <name type="scientific">Streptomyces toxytricini</name>
    <name type="common">Actinomyces toxytricini</name>
    <dbReference type="NCBI Taxonomy" id="67369"/>
    <lineage>
        <taxon>Bacteria</taxon>
        <taxon>Bacillati</taxon>
        <taxon>Actinomycetota</taxon>
        <taxon>Actinomycetes</taxon>
        <taxon>Kitasatosporales</taxon>
        <taxon>Streptomycetaceae</taxon>
        <taxon>Streptomyces</taxon>
    </lineage>
</organism>
<accession>A0ABW8EI75</accession>